<feature type="binding site" evidence="17">
    <location>
        <position position="185"/>
    </location>
    <ligand>
        <name>substrate</name>
    </ligand>
</feature>
<evidence type="ECO:0000256" key="11">
    <source>
        <dbReference type="ARBA" id="ARBA00023002"/>
    </source>
</evidence>
<dbReference type="PANTHER" id="PTHR38011">
    <property type="entry name" value="DIHYDROFOLATE REDUCTASE FAMILY PROTEIN (AFU_ORTHOLOGUE AFUA_8G06820)"/>
    <property type="match status" value="1"/>
</dbReference>
<evidence type="ECO:0000256" key="8">
    <source>
        <dbReference type="ARBA" id="ARBA00022801"/>
    </source>
</evidence>
<dbReference type="Gene3D" id="3.40.140.10">
    <property type="entry name" value="Cytidine Deaminase, domain 2"/>
    <property type="match status" value="1"/>
</dbReference>
<feature type="binding site" evidence="17">
    <location>
        <position position="208"/>
    </location>
    <ligand>
        <name>substrate</name>
    </ligand>
</feature>
<feature type="binding site" evidence="18">
    <location>
        <position position="85"/>
    </location>
    <ligand>
        <name>Zn(2+)</name>
        <dbReference type="ChEBI" id="CHEBI:29105"/>
        <note>catalytic</note>
    </ligand>
</feature>
<dbReference type="PROSITE" id="PS00903">
    <property type="entry name" value="CYT_DCMP_DEAMINASES_1"/>
    <property type="match status" value="1"/>
</dbReference>
<dbReference type="AlphaFoldDB" id="A4J6A7"/>
<keyword evidence="10 15" id="KW-0521">NADP</keyword>
<dbReference type="GO" id="GO:0008835">
    <property type="term" value="F:diaminohydroxyphosphoribosylaminopyrimidine deaminase activity"/>
    <property type="evidence" value="ECO:0007669"/>
    <property type="project" value="UniProtKB-EC"/>
</dbReference>
<feature type="binding site" evidence="17">
    <location>
        <begin position="298"/>
        <end position="304"/>
    </location>
    <ligand>
        <name>NADP(+)</name>
        <dbReference type="ChEBI" id="CHEBI:58349"/>
    </ligand>
</feature>
<evidence type="ECO:0000256" key="17">
    <source>
        <dbReference type="PIRSR" id="PIRSR006769-2"/>
    </source>
</evidence>
<evidence type="ECO:0000256" key="5">
    <source>
        <dbReference type="ARBA" id="ARBA00007417"/>
    </source>
</evidence>
<dbReference type="EC" id="1.1.1.193" evidence="15"/>
<keyword evidence="21" id="KW-1185">Reference proteome</keyword>
<gene>
    <name evidence="20" type="ordered locus">Dred_2093</name>
</gene>
<dbReference type="GO" id="GO:0009231">
    <property type="term" value="P:riboflavin biosynthetic process"/>
    <property type="evidence" value="ECO:0007669"/>
    <property type="project" value="UniProtKB-UniPathway"/>
</dbReference>
<dbReference type="CDD" id="cd01284">
    <property type="entry name" value="Riboflavin_deaminase-reductase"/>
    <property type="match status" value="1"/>
</dbReference>
<comment type="function">
    <text evidence="1 15">Converts 2,5-diamino-6-(ribosylamino)-4(3h)-pyrimidinone 5'-phosphate into 5-amino-6-(ribosylamino)-2,4(1h,3h)-pyrimidinedione 5'-phosphate.</text>
</comment>
<evidence type="ECO:0000256" key="6">
    <source>
        <dbReference type="ARBA" id="ARBA00022619"/>
    </source>
</evidence>
<keyword evidence="12" id="KW-0511">Multifunctional enzyme</keyword>
<evidence type="ECO:0000256" key="9">
    <source>
        <dbReference type="ARBA" id="ARBA00022833"/>
    </source>
</evidence>
<comment type="pathway">
    <text evidence="3 15">Cofactor biosynthesis; riboflavin biosynthesis; 5-amino-6-(D-ribitylamino)uracil from GTP: step 3/4.</text>
</comment>
<dbReference type="FunFam" id="3.40.140.10:FF:000025">
    <property type="entry name" value="Riboflavin biosynthesis protein RibD"/>
    <property type="match status" value="1"/>
</dbReference>
<dbReference type="InterPro" id="IPR002734">
    <property type="entry name" value="RibDG_C"/>
</dbReference>
<feature type="domain" description="CMP/dCMP-type deaminase" evidence="19">
    <location>
        <begin position="2"/>
        <end position="124"/>
    </location>
</feature>
<feature type="binding site" evidence="17">
    <location>
        <position position="197"/>
    </location>
    <ligand>
        <name>NADP(+)</name>
        <dbReference type="ChEBI" id="CHEBI:58349"/>
    </ligand>
</feature>
<comment type="similarity">
    <text evidence="5 15">In the C-terminal section; belongs to the HTP reductase family.</text>
</comment>
<comment type="catalytic activity">
    <reaction evidence="13 15">
        <text>5-amino-6-(5-phospho-D-ribitylamino)uracil + NADP(+) = 5-amino-6-(5-phospho-D-ribosylamino)uracil + NADPH + H(+)</text>
        <dbReference type="Rhea" id="RHEA:17845"/>
        <dbReference type="ChEBI" id="CHEBI:15378"/>
        <dbReference type="ChEBI" id="CHEBI:57783"/>
        <dbReference type="ChEBI" id="CHEBI:58349"/>
        <dbReference type="ChEBI" id="CHEBI:58421"/>
        <dbReference type="ChEBI" id="CHEBI:58453"/>
        <dbReference type="EC" id="1.1.1.193"/>
    </reaction>
</comment>
<comment type="catalytic activity">
    <reaction evidence="14 15">
        <text>2,5-diamino-6-hydroxy-4-(5-phosphoribosylamino)-pyrimidine + H2O + H(+) = 5-amino-6-(5-phospho-D-ribosylamino)uracil + NH4(+)</text>
        <dbReference type="Rhea" id="RHEA:21868"/>
        <dbReference type="ChEBI" id="CHEBI:15377"/>
        <dbReference type="ChEBI" id="CHEBI:15378"/>
        <dbReference type="ChEBI" id="CHEBI:28938"/>
        <dbReference type="ChEBI" id="CHEBI:58453"/>
        <dbReference type="ChEBI" id="CHEBI:58614"/>
        <dbReference type="EC" id="3.5.4.26"/>
    </reaction>
</comment>
<dbReference type="EMBL" id="CP000612">
    <property type="protein sequence ID" value="ABO50610.1"/>
    <property type="molecule type" value="Genomic_DNA"/>
</dbReference>
<dbReference type="OrthoDB" id="9800865at2"/>
<dbReference type="NCBIfam" id="TIGR00227">
    <property type="entry name" value="ribD_Cterm"/>
    <property type="match status" value="1"/>
</dbReference>
<protein>
    <recommendedName>
        <fullName evidence="15">Riboflavin biosynthesis protein RibD</fullName>
    </recommendedName>
    <domain>
        <recommendedName>
            <fullName evidence="15">Diaminohydroxyphosphoribosylaminopyrimidine deaminase</fullName>
            <shortName evidence="15">DRAP deaminase</shortName>
            <ecNumber evidence="15">3.5.4.26</ecNumber>
        </recommendedName>
        <alternativeName>
            <fullName evidence="15">Riboflavin-specific deaminase</fullName>
        </alternativeName>
    </domain>
    <domain>
        <recommendedName>
            <fullName evidence="15">5-amino-6-(5-phosphoribosylamino)uracil reductase</fullName>
            <ecNumber evidence="15">1.1.1.193</ecNumber>
        </recommendedName>
        <alternativeName>
            <fullName evidence="15">HTP reductase</fullName>
        </alternativeName>
    </domain>
</protein>
<sequence>MDQDRHYMNMALELAAKARGRTSPNPMVGAVLVKDGEVVGKGFHAKAGGAHAEVVALADAGDRAKGATVYVTLEPCCHHGKTGPCTEALKKAGVKRVVAAMTDPNPLVAGKGLNILKDAGIEVVSGLLEEEAKELNEVFIKYITTKIPFIVLKAATSLDGKIATASGESKWITGDTARNYGHRLRDAYDAILVGVNTVLADDPSLTARLPEGRGKDPLRIIVDSMSRTPTSAKILTQESAAHTIIATTQAAPVERRASLMAAGAEVIVVPGEGPGVDLKKLMVLLGEKQISSVLIEGGGKISGSALNAGIVDKVAWFIAPKIIGGDLAPGPVRGEGIQFLKDATKLYKVTVQNLGADILITGYTSKGGDKISLLEL</sequence>
<dbReference type="InterPro" id="IPR016193">
    <property type="entry name" value="Cytidine_deaminase-like"/>
</dbReference>
<accession>A4J6A7</accession>
<dbReference type="EC" id="3.5.4.26" evidence="15"/>
<dbReference type="Proteomes" id="UP000001556">
    <property type="component" value="Chromosome"/>
</dbReference>
<dbReference type="NCBIfam" id="TIGR00326">
    <property type="entry name" value="eubact_ribD"/>
    <property type="match status" value="1"/>
</dbReference>
<keyword evidence="7 15" id="KW-0479">Metal-binding</keyword>
<feature type="binding site" evidence="17">
    <location>
        <position position="205"/>
    </location>
    <ligand>
        <name>substrate</name>
    </ligand>
</feature>
<evidence type="ECO:0000256" key="1">
    <source>
        <dbReference type="ARBA" id="ARBA00002151"/>
    </source>
</evidence>
<evidence type="ECO:0000256" key="18">
    <source>
        <dbReference type="PIRSR" id="PIRSR006769-3"/>
    </source>
</evidence>
<evidence type="ECO:0000256" key="14">
    <source>
        <dbReference type="ARBA" id="ARBA00049886"/>
    </source>
</evidence>
<dbReference type="InterPro" id="IPR002125">
    <property type="entry name" value="CMP_dCMP_dom"/>
</dbReference>
<feature type="active site" description="Proton donor" evidence="16">
    <location>
        <position position="53"/>
    </location>
</feature>
<comment type="pathway">
    <text evidence="2 15">Cofactor biosynthesis; riboflavin biosynthesis; 5-amino-6-(D-ribitylamino)uracil from GTP: step 2/4.</text>
</comment>
<proteinExistence type="inferred from homology"/>
<keyword evidence="8 15" id="KW-0378">Hydrolase</keyword>
<dbReference type="PANTHER" id="PTHR38011:SF7">
    <property type="entry name" value="2,5-DIAMINO-6-RIBOSYLAMINO-4(3H)-PYRIMIDINONE 5'-PHOSPHATE REDUCTASE"/>
    <property type="match status" value="1"/>
</dbReference>
<comment type="similarity">
    <text evidence="4 15">In the N-terminal section; belongs to the cytidine and deoxycytidylate deaminase family.</text>
</comment>
<dbReference type="Pfam" id="PF00383">
    <property type="entry name" value="dCMP_cyt_deam_1"/>
    <property type="match status" value="1"/>
</dbReference>
<dbReference type="STRING" id="349161.Dred_2093"/>
<feature type="binding site" evidence="18">
    <location>
        <position position="76"/>
    </location>
    <ligand>
        <name>Zn(2+)</name>
        <dbReference type="ChEBI" id="CHEBI:29105"/>
        <note>catalytic</note>
    </ligand>
</feature>
<evidence type="ECO:0000256" key="13">
    <source>
        <dbReference type="ARBA" id="ARBA00049861"/>
    </source>
</evidence>
<dbReference type="SUPFAM" id="SSF53597">
    <property type="entry name" value="Dihydrofolate reductase-like"/>
    <property type="match status" value="1"/>
</dbReference>
<dbReference type="SUPFAM" id="SSF53927">
    <property type="entry name" value="Cytidine deaminase-like"/>
    <property type="match status" value="1"/>
</dbReference>
<keyword evidence="6 15" id="KW-0686">Riboflavin biosynthesis</keyword>
<evidence type="ECO:0000256" key="15">
    <source>
        <dbReference type="PIRNR" id="PIRNR006769"/>
    </source>
</evidence>
<organism evidence="20 21">
    <name type="scientific">Desulforamulus reducens (strain ATCC BAA-1160 / DSM 100696 / MI-1)</name>
    <name type="common">Desulfotomaculum reducens</name>
    <dbReference type="NCBI Taxonomy" id="349161"/>
    <lineage>
        <taxon>Bacteria</taxon>
        <taxon>Bacillati</taxon>
        <taxon>Bacillota</taxon>
        <taxon>Clostridia</taxon>
        <taxon>Eubacteriales</taxon>
        <taxon>Peptococcaceae</taxon>
        <taxon>Desulforamulus</taxon>
    </lineage>
</organism>
<feature type="binding site" evidence="17">
    <location>
        <position position="155"/>
    </location>
    <ligand>
        <name>NADP(+)</name>
        <dbReference type="ChEBI" id="CHEBI:58349"/>
    </ligand>
</feature>
<evidence type="ECO:0000256" key="10">
    <source>
        <dbReference type="ARBA" id="ARBA00022857"/>
    </source>
</evidence>
<dbReference type="eggNOG" id="COG1985">
    <property type="taxonomic scope" value="Bacteria"/>
</dbReference>
<dbReference type="InterPro" id="IPR050765">
    <property type="entry name" value="Riboflavin_Biosynth_HTPR"/>
</dbReference>
<keyword evidence="9 15" id="KW-0862">Zinc</keyword>
<name>A4J6A7_DESRM</name>
<dbReference type="PROSITE" id="PS51747">
    <property type="entry name" value="CYT_DCMP_DEAMINASES_2"/>
    <property type="match status" value="1"/>
</dbReference>
<evidence type="ECO:0000256" key="2">
    <source>
        <dbReference type="ARBA" id="ARBA00004882"/>
    </source>
</evidence>
<keyword evidence="11 15" id="KW-0560">Oxidoreductase</keyword>
<dbReference type="Pfam" id="PF01872">
    <property type="entry name" value="RibD_C"/>
    <property type="match status" value="1"/>
</dbReference>
<evidence type="ECO:0000256" key="3">
    <source>
        <dbReference type="ARBA" id="ARBA00004910"/>
    </source>
</evidence>
<dbReference type="eggNOG" id="COG0117">
    <property type="taxonomic scope" value="Bacteria"/>
</dbReference>
<dbReference type="InterPro" id="IPR024072">
    <property type="entry name" value="DHFR-like_dom_sf"/>
</dbReference>
<feature type="binding site" evidence="17">
    <location>
        <position position="201"/>
    </location>
    <ligand>
        <name>NADP(+)</name>
        <dbReference type="ChEBI" id="CHEBI:58349"/>
    </ligand>
</feature>
<feature type="binding site" evidence="17">
    <location>
        <position position="296"/>
    </location>
    <ligand>
        <name>substrate</name>
    </ligand>
</feature>
<dbReference type="InterPro" id="IPR016192">
    <property type="entry name" value="APOBEC/CMP_deaminase_Zn-bd"/>
</dbReference>
<dbReference type="InterPro" id="IPR004794">
    <property type="entry name" value="Eubact_RibD"/>
</dbReference>
<evidence type="ECO:0000256" key="7">
    <source>
        <dbReference type="ARBA" id="ARBA00022723"/>
    </source>
</evidence>
<feature type="binding site" evidence="18">
    <location>
        <position position="51"/>
    </location>
    <ligand>
        <name>Zn(2+)</name>
        <dbReference type="ChEBI" id="CHEBI:29105"/>
        <note>catalytic</note>
    </ligand>
</feature>
<comment type="cofactor">
    <cofactor evidence="15 18">
        <name>Zn(2+)</name>
        <dbReference type="ChEBI" id="CHEBI:29105"/>
    </cofactor>
    <text evidence="15 18">Binds 1 zinc ion.</text>
</comment>
<evidence type="ECO:0000259" key="19">
    <source>
        <dbReference type="PROSITE" id="PS51747"/>
    </source>
</evidence>
<evidence type="ECO:0000256" key="12">
    <source>
        <dbReference type="ARBA" id="ARBA00023268"/>
    </source>
</evidence>
<dbReference type="InterPro" id="IPR011549">
    <property type="entry name" value="RibD_C"/>
</dbReference>
<evidence type="ECO:0000313" key="21">
    <source>
        <dbReference type="Proteomes" id="UP000001556"/>
    </source>
</evidence>
<evidence type="ECO:0000256" key="16">
    <source>
        <dbReference type="PIRSR" id="PIRSR006769-1"/>
    </source>
</evidence>
<feature type="binding site" evidence="17">
    <location>
        <position position="171"/>
    </location>
    <ligand>
        <name>NADP(+)</name>
        <dbReference type="ChEBI" id="CHEBI:58349"/>
    </ligand>
</feature>
<dbReference type="RefSeq" id="WP_011878416.1">
    <property type="nucleotide sequence ID" value="NC_009253.1"/>
</dbReference>
<dbReference type="GO" id="GO:0050661">
    <property type="term" value="F:NADP binding"/>
    <property type="evidence" value="ECO:0007669"/>
    <property type="project" value="InterPro"/>
</dbReference>
<dbReference type="PIRSF" id="PIRSF006769">
    <property type="entry name" value="RibD"/>
    <property type="match status" value="1"/>
</dbReference>
<feature type="binding site" evidence="17">
    <location>
        <position position="169"/>
    </location>
    <ligand>
        <name>NADP(+)</name>
        <dbReference type="ChEBI" id="CHEBI:58349"/>
    </ligand>
</feature>
<dbReference type="UniPathway" id="UPA00275">
    <property type="reaction ID" value="UER00401"/>
</dbReference>
<reference evidence="20 21" key="1">
    <citation type="submission" date="2007-03" db="EMBL/GenBank/DDBJ databases">
        <title>Complete sequence of Desulfotomaculum reducens MI-1.</title>
        <authorList>
            <consortium name="US DOE Joint Genome Institute"/>
            <person name="Copeland A."/>
            <person name="Lucas S."/>
            <person name="Lapidus A."/>
            <person name="Barry K."/>
            <person name="Detter J.C."/>
            <person name="Glavina del Rio T."/>
            <person name="Hammon N."/>
            <person name="Israni S."/>
            <person name="Dalin E."/>
            <person name="Tice H."/>
            <person name="Pitluck S."/>
            <person name="Sims D."/>
            <person name="Brettin T."/>
            <person name="Bruce D."/>
            <person name="Han C."/>
            <person name="Tapia R."/>
            <person name="Schmutz J."/>
            <person name="Larimer F."/>
            <person name="Land M."/>
            <person name="Hauser L."/>
            <person name="Kyrpides N."/>
            <person name="Kim E."/>
            <person name="Tebo B.M."/>
            <person name="Richardson P."/>
        </authorList>
    </citation>
    <scope>NUCLEOTIDE SEQUENCE [LARGE SCALE GENOMIC DNA]</scope>
    <source>
        <strain evidence="20 21">MI-1</strain>
    </source>
</reference>
<dbReference type="HOGENOM" id="CLU_036590_1_2_9"/>
<evidence type="ECO:0000313" key="20">
    <source>
        <dbReference type="EMBL" id="ABO50610.1"/>
    </source>
</evidence>
<feature type="binding site" evidence="17">
    <location>
        <position position="224"/>
    </location>
    <ligand>
        <name>NADP(+)</name>
        <dbReference type="ChEBI" id="CHEBI:58349"/>
    </ligand>
</feature>
<dbReference type="GO" id="GO:0008703">
    <property type="term" value="F:5-amino-6-(5-phosphoribosylamino)uracil reductase activity"/>
    <property type="evidence" value="ECO:0007669"/>
    <property type="project" value="UniProtKB-EC"/>
</dbReference>
<dbReference type="GO" id="GO:0008270">
    <property type="term" value="F:zinc ion binding"/>
    <property type="evidence" value="ECO:0007669"/>
    <property type="project" value="InterPro"/>
</dbReference>
<dbReference type="KEGG" id="drm:Dred_2093"/>
<evidence type="ECO:0000256" key="4">
    <source>
        <dbReference type="ARBA" id="ARBA00005259"/>
    </source>
</evidence>
<dbReference type="Gene3D" id="3.40.430.10">
    <property type="entry name" value="Dihydrofolate Reductase, subunit A"/>
    <property type="match status" value="1"/>
</dbReference>